<feature type="region of interest" description="Disordered" evidence="6">
    <location>
        <begin position="108"/>
        <end position="132"/>
    </location>
</feature>
<accession>A0A7G7YLJ2</accession>
<feature type="compositionally biased region" description="Polar residues" evidence="6">
    <location>
        <begin position="114"/>
        <end position="132"/>
    </location>
</feature>
<reference evidence="8 9" key="1">
    <citation type="submission" date="2019-12" db="EMBL/GenBank/DDBJ databases">
        <title>Corynebacterium sp. nov., isolated from feces of the Anser Albifrons in China.</title>
        <authorList>
            <person name="Liu Q."/>
        </authorList>
    </citation>
    <scope>NUCLEOTIDE SEQUENCE [LARGE SCALE GENOMIC DNA]</scope>
    <source>
        <strain evidence="8 9">23H37-10</strain>
    </source>
</reference>
<dbReference type="RefSeq" id="WP_185770639.1">
    <property type="nucleotide sequence ID" value="NZ_WWCA01000010.1"/>
</dbReference>
<evidence type="ECO:0000256" key="6">
    <source>
        <dbReference type="SAM" id="MobiDB-lite"/>
    </source>
</evidence>
<keyword evidence="9" id="KW-1185">Reference proteome</keyword>
<dbReference type="KEGG" id="cans:GP473_00380"/>
<name>A0A7G7YLJ2_9CORY</name>
<evidence type="ECO:0000313" key="8">
    <source>
        <dbReference type="EMBL" id="QNH95362.1"/>
    </source>
</evidence>
<evidence type="ECO:0000256" key="3">
    <source>
        <dbReference type="ARBA" id="ARBA00022692"/>
    </source>
</evidence>
<proteinExistence type="predicted"/>
<dbReference type="PANTHER" id="PTHR30086:SF17">
    <property type="entry name" value="LYSE FAMILY TRANSLOCATOR"/>
    <property type="match status" value="1"/>
</dbReference>
<dbReference type="Proteomes" id="UP000515275">
    <property type="component" value="Chromosome"/>
</dbReference>
<evidence type="ECO:0000313" key="9">
    <source>
        <dbReference type="Proteomes" id="UP000515275"/>
    </source>
</evidence>
<protein>
    <submittedName>
        <fullName evidence="8">LysE family transporter</fullName>
    </submittedName>
</protein>
<feature type="transmembrane region" description="Helical" evidence="7">
    <location>
        <begin position="179"/>
        <end position="204"/>
    </location>
</feature>
<comment type="subcellular location">
    <subcellularLocation>
        <location evidence="1">Cell membrane</location>
        <topology evidence="1">Multi-pass membrane protein</topology>
    </subcellularLocation>
</comment>
<dbReference type="GO" id="GO:0015171">
    <property type="term" value="F:amino acid transmembrane transporter activity"/>
    <property type="evidence" value="ECO:0007669"/>
    <property type="project" value="TreeGrafter"/>
</dbReference>
<sequence>MTFAAYMGLASAWLAAIVSPGPDTVQLIRLGSRSRRNAMYAALGISCGNVIWPIVTMVGLAALITAFPWILALLYLGGGLFLLRMGVGSFRGGCADYRQHATFSVGEEGDGGVASQSDHSVSADSEPTHQGSHNTLTDLHAWKLGLATNLSNPKALLFFGAVFAQFLPVDISIGERLIVLLIMTIIGVMWFCGFSWAVSLPVWAEKLQRANPIIEMLAGAIFALLALFLLYEGISTVVDSVH</sequence>
<dbReference type="GO" id="GO:0005886">
    <property type="term" value="C:plasma membrane"/>
    <property type="evidence" value="ECO:0007669"/>
    <property type="project" value="UniProtKB-SubCell"/>
</dbReference>
<evidence type="ECO:0000256" key="7">
    <source>
        <dbReference type="SAM" id="Phobius"/>
    </source>
</evidence>
<dbReference type="Pfam" id="PF01810">
    <property type="entry name" value="LysE"/>
    <property type="match status" value="1"/>
</dbReference>
<evidence type="ECO:0000256" key="2">
    <source>
        <dbReference type="ARBA" id="ARBA00022475"/>
    </source>
</evidence>
<feature type="transmembrane region" description="Helical" evidence="7">
    <location>
        <begin position="155"/>
        <end position="173"/>
    </location>
</feature>
<keyword evidence="3 7" id="KW-0812">Transmembrane</keyword>
<dbReference type="EMBL" id="CP046883">
    <property type="protein sequence ID" value="QNH95362.1"/>
    <property type="molecule type" value="Genomic_DNA"/>
</dbReference>
<evidence type="ECO:0000256" key="5">
    <source>
        <dbReference type="ARBA" id="ARBA00023136"/>
    </source>
</evidence>
<keyword evidence="2" id="KW-1003">Cell membrane</keyword>
<keyword evidence="4 7" id="KW-1133">Transmembrane helix</keyword>
<evidence type="ECO:0000256" key="4">
    <source>
        <dbReference type="ARBA" id="ARBA00022989"/>
    </source>
</evidence>
<evidence type="ECO:0000256" key="1">
    <source>
        <dbReference type="ARBA" id="ARBA00004651"/>
    </source>
</evidence>
<feature type="transmembrane region" description="Helical" evidence="7">
    <location>
        <begin position="216"/>
        <end position="234"/>
    </location>
</feature>
<dbReference type="InterPro" id="IPR001123">
    <property type="entry name" value="LeuE-type"/>
</dbReference>
<gene>
    <name evidence="8" type="ORF">GP473_00380</name>
</gene>
<dbReference type="PANTHER" id="PTHR30086">
    <property type="entry name" value="ARGININE EXPORTER PROTEIN ARGO"/>
    <property type="match status" value="1"/>
</dbReference>
<keyword evidence="5 7" id="KW-0472">Membrane</keyword>
<organism evidence="8 9">
    <name type="scientific">Corynebacterium anserum</name>
    <dbReference type="NCBI Taxonomy" id="2684406"/>
    <lineage>
        <taxon>Bacteria</taxon>
        <taxon>Bacillati</taxon>
        <taxon>Actinomycetota</taxon>
        <taxon>Actinomycetes</taxon>
        <taxon>Mycobacteriales</taxon>
        <taxon>Corynebacteriaceae</taxon>
        <taxon>Corynebacterium</taxon>
    </lineage>
</organism>
<dbReference type="AlphaFoldDB" id="A0A7G7YLJ2"/>